<dbReference type="Pfam" id="PF13635">
    <property type="entry name" value="DUF4143"/>
    <property type="match status" value="1"/>
</dbReference>
<reference evidence="3" key="1">
    <citation type="journal article" date="2021" name="Nat. Microbiol.">
        <title>Cocultivation of an ultrasmall environmental parasitic bacterium with lytic ability against bacteria associated with wastewater foams.</title>
        <authorList>
            <person name="Batinovic S."/>
            <person name="Rose J.J.A."/>
            <person name="Ratcliffe J."/>
            <person name="Seviour R.J."/>
            <person name="Petrovski S."/>
        </authorList>
    </citation>
    <scope>NUCLEOTIDE SEQUENCE</scope>
    <source>
        <strain evidence="3">CON9</strain>
    </source>
</reference>
<organism evidence="3 4">
    <name type="scientific">Gordonia pseudamarae</name>
    <dbReference type="NCBI Taxonomy" id="2831662"/>
    <lineage>
        <taxon>Bacteria</taxon>
        <taxon>Bacillati</taxon>
        <taxon>Actinomycetota</taxon>
        <taxon>Actinomycetes</taxon>
        <taxon>Mycobacteriales</taxon>
        <taxon>Gordoniaceae</taxon>
        <taxon>Gordonia</taxon>
    </lineage>
</organism>
<evidence type="ECO:0000313" key="4">
    <source>
        <dbReference type="Proteomes" id="UP001059836"/>
    </source>
</evidence>
<evidence type="ECO:0000256" key="1">
    <source>
        <dbReference type="SAM" id="MobiDB-lite"/>
    </source>
</evidence>
<dbReference type="InterPro" id="IPR025420">
    <property type="entry name" value="DUF4143"/>
</dbReference>
<evidence type="ECO:0000313" key="3">
    <source>
        <dbReference type="EMBL" id="QHN34941.1"/>
    </source>
</evidence>
<feature type="region of interest" description="Disordered" evidence="1">
    <location>
        <begin position="78"/>
        <end position="105"/>
    </location>
</feature>
<gene>
    <name evidence="3" type="ORF">GII31_08560</name>
</gene>
<accession>A0ABX6IHU1</accession>
<evidence type="ECO:0000259" key="2">
    <source>
        <dbReference type="Pfam" id="PF13635"/>
    </source>
</evidence>
<protein>
    <submittedName>
        <fullName evidence="3">DUF4143 domain-containing protein</fullName>
    </submittedName>
</protein>
<sequence length="105" mass="11694">MHALWAVSTREGLLQHFGIGASWESYVIDEIVRRSPDARHYFWRISNGAEPDVVVEEPSGRRVGFEIKRTDAPCLTPSVRAALDDPNFDPNGSTSSTREPNATPK</sequence>
<dbReference type="EMBL" id="CP045809">
    <property type="protein sequence ID" value="QHN34941.1"/>
    <property type="molecule type" value="Genomic_DNA"/>
</dbReference>
<feature type="compositionally biased region" description="Polar residues" evidence="1">
    <location>
        <begin position="90"/>
        <end position="105"/>
    </location>
</feature>
<name>A0ABX6IHU1_9ACTN</name>
<keyword evidence="4" id="KW-1185">Reference proteome</keyword>
<feature type="domain" description="DUF4143" evidence="2">
    <location>
        <begin position="2"/>
        <end position="69"/>
    </location>
</feature>
<dbReference type="Proteomes" id="UP001059836">
    <property type="component" value="Chromosome"/>
</dbReference>
<proteinExistence type="predicted"/>